<feature type="transmembrane region" description="Helical" evidence="6">
    <location>
        <begin position="368"/>
        <end position="388"/>
    </location>
</feature>
<dbReference type="InterPro" id="IPR036259">
    <property type="entry name" value="MFS_trans_sf"/>
</dbReference>
<dbReference type="SUPFAM" id="SSF103473">
    <property type="entry name" value="MFS general substrate transporter"/>
    <property type="match status" value="1"/>
</dbReference>
<feature type="transmembrane region" description="Helical" evidence="6">
    <location>
        <begin position="538"/>
        <end position="559"/>
    </location>
</feature>
<evidence type="ECO:0000313" key="9">
    <source>
        <dbReference type="Proteomes" id="UP001321760"/>
    </source>
</evidence>
<feature type="transmembrane region" description="Helical" evidence="6">
    <location>
        <begin position="189"/>
        <end position="208"/>
    </location>
</feature>
<feature type="transmembrane region" description="Helical" evidence="6">
    <location>
        <begin position="395"/>
        <end position="415"/>
    </location>
</feature>
<reference evidence="8" key="1">
    <citation type="journal article" date="2023" name="Mol. Phylogenet. Evol.">
        <title>Genome-scale phylogeny and comparative genomics of the fungal order Sordariales.</title>
        <authorList>
            <person name="Hensen N."/>
            <person name="Bonometti L."/>
            <person name="Westerberg I."/>
            <person name="Brannstrom I.O."/>
            <person name="Guillou S."/>
            <person name="Cros-Aarteil S."/>
            <person name="Calhoun S."/>
            <person name="Haridas S."/>
            <person name="Kuo A."/>
            <person name="Mondo S."/>
            <person name="Pangilinan J."/>
            <person name="Riley R."/>
            <person name="LaButti K."/>
            <person name="Andreopoulos B."/>
            <person name="Lipzen A."/>
            <person name="Chen C."/>
            <person name="Yan M."/>
            <person name="Daum C."/>
            <person name="Ng V."/>
            <person name="Clum A."/>
            <person name="Steindorff A."/>
            <person name="Ohm R.A."/>
            <person name="Martin F."/>
            <person name="Silar P."/>
            <person name="Natvig D.O."/>
            <person name="Lalanne C."/>
            <person name="Gautier V."/>
            <person name="Ament-Velasquez S.L."/>
            <person name="Kruys A."/>
            <person name="Hutchinson M.I."/>
            <person name="Powell A.J."/>
            <person name="Barry K."/>
            <person name="Miller A.N."/>
            <person name="Grigoriev I.V."/>
            <person name="Debuchy R."/>
            <person name="Gladieux P."/>
            <person name="Hiltunen Thoren M."/>
            <person name="Johannesson H."/>
        </authorList>
    </citation>
    <scope>NUCLEOTIDE SEQUENCE</scope>
    <source>
        <strain evidence="8">PSN243</strain>
    </source>
</reference>
<feature type="transmembrane region" description="Helical" evidence="6">
    <location>
        <begin position="131"/>
        <end position="150"/>
    </location>
</feature>
<name>A0AAV9GV37_9PEZI</name>
<dbReference type="PANTHER" id="PTHR23501:SF33">
    <property type="entry name" value="MAJOR FACILITATOR SUPERFAMILY (MFS) PROFILE DOMAIN-CONTAINING PROTEIN"/>
    <property type="match status" value="1"/>
</dbReference>
<dbReference type="Pfam" id="PF07690">
    <property type="entry name" value="MFS_1"/>
    <property type="match status" value="1"/>
</dbReference>
<evidence type="ECO:0000259" key="7">
    <source>
        <dbReference type="PROSITE" id="PS50850"/>
    </source>
</evidence>
<evidence type="ECO:0000256" key="1">
    <source>
        <dbReference type="ARBA" id="ARBA00004141"/>
    </source>
</evidence>
<dbReference type="GO" id="GO:0000329">
    <property type="term" value="C:fungal-type vacuole membrane"/>
    <property type="evidence" value="ECO:0007669"/>
    <property type="project" value="TreeGrafter"/>
</dbReference>
<accession>A0AAV9GV37</accession>
<evidence type="ECO:0000256" key="5">
    <source>
        <dbReference type="SAM" id="MobiDB-lite"/>
    </source>
</evidence>
<keyword evidence="9" id="KW-1185">Reference proteome</keyword>
<protein>
    <submittedName>
        <fullName evidence="8">Major facilitator superfamily domain-containing protein</fullName>
    </submittedName>
</protein>
<sequence length="565" mass="61262">MTRQHQATDAGEEVTQYTEQSPLLNNGGEARNGNGIVKDVVDEEERLGERHQGQRNAKAQVNIVKIISVLLIGILVAHADGSMLLATHPTIASEFNDLTNSTWLITSFALAGAATQTLYGKLSDIYGRKPLVIIAYSILVIGWGIGQTMWQVVVGRIISGAGSSGMTALVSVLITDLLPLRDVAQWRAFVNVVATTGRSIGGPLGGWLADVVGWRWSFLGQVPVVGLAIVLVAIYLPNPPSEPESVASSGESNNKKSKWSRIDFRGSIIFACMVLALLLPIELGGPKLPWTHPIILSLFTLSGVLLYLFILVERREEEPILPLEIFHQQDAVLSFLIMGFQMAAQISLMFSVPLYFQVTGNMSNTESGMHLVPAVVGNAIGGLLSGLIIKRTGRYKLLVVFSVTCSSLSYLSMMLRWHGNTNWWESLYIIPSGFGTGIAQSALFISLQVVIDPAHMAPAISFMYLSTTVWITIGLPISNAAMQASLRSTLQTRLTDLGLRGKALQTILENATSDVGYVLRTTGKVHAAIVGSYVDGLWWSHAVSFVSSSAAFLLSLFLTQRRLDV</sequence>
<feature type="transmembrane region" description="Helical" evidence="6">
    <location>
        <begin position="293"/>
        <end position="312"/>
    </location>
</feature>
<evidence type="ECO:0000256" key="2">
    <source>
        <dbReference type="ARBA" id="ARBA00022692"/>
    </source>
</evidence>
<dbReference type="GO" id="GO:0015174">
    <property type="term" value="F:basic amino acid transmembrane transporter activity"/>
    <property type="evidence" value="ECO:0007669"/>
    <property type="project" value="TreeGrafter"/>
</dbReference>
<feature type="transmembrane region" description="Helical" evidence="6">
    <location>
        <begin position="427"/>
        <end position="450"/>
    </location>
</feature>
<keyword evidence="3 6" id="KW-1133">Transmembrane helix</keyword>
<dbReference type="PANTHER" id="PTHR23501">
    <property type="entry name" value="MAJOR FACILITATOR SUPERFAMILY"/>
    <property type="match status" value="1"/>
</dbReference>
<feature type="transmembrane region" description="Helical" evidence="6">
    <location>
        <begin position="262"/>
        <end position="281"/>
    </location>
</feature>
<evidence type="ECO:0000313" key="8">
    <source>
        <dbReference type="EMBL" id="KAK4452163.1"/>
    </source>
</evidence>
<feature type="region of interest" description="Disordered" evidence="5">
    <location>
        <begin position="1"/>
        <end position="35"/>
    </location>
</feature>
<dbReference type="Proteomes" id="UP001321760">
    <property type="component" value="Unassembled WGS sequence"/>
</dbReference>
<dbReference type="InterPro" id="IPR011701">
    <property type="entry name" value="MFS"/>
</dbReference>
<feature type="transmembrane region" description="Helical" evidence="6">
    <location>
        <begin position="332"/>
        <end position="356"/>
    </location>
</feature>
<evidence type="ECO:0000256" key="3">
    <source>
        <dbReference type="ARBA" id="ARBA00022989"/>
    </source>
</evidence>
<dbReference type="InterPro" id="IPR020846">
    <property type="entry name" value="MFS_dom"/>
</dbReference>
<proteinExistence type="predicted"/>
<dbReference type="AlphaFoldDB" id="A0AAV9GV37"/>
<feature type="transmembrane region" description="Helical" evidence="6">
    <location>
        <begin position="156"/>
        <end position="177"/>
    </location>
</feature>
<keyword evidence="2 6" id="KW-0812">Transmembrane</keyword>
<reference evidence="8" key="2">
    <citation type="submission" date="2023-05" db="EMBL/GenBank/DDBJ databases">
        <authorList>
            <consortium name="Lawrence Berkeley National Laboratory"/>
            <person name="Steindorff A."/>
            <person name="Hensen N."/>
            <person name="Bonometti L."/>
            <person name="Westerberg I."/>
            <person name="Brannstrom I.O."/>
            <person name="Guillou S."/>
            <person name="Cros-Aarteil S."/>
            <person name="Calhoun S."/>
            <person name="Haridas S."/>
            <person name="Kuo A."/>
            <person name="Mondo S."/>
            <person name="Pangilinan J."/>
            <person name="Riley R."/>
            <person name="Labutti K."/>
            <person name="Andreopoulos B."/>
            <person name="Lipzen A."/>
            <person name="Chen C."/>
            <person name="Yanf M."/>
            <person name="Daum C."/>
            <person name="Ng V."/>
            <person name="Clum A."/>
            <person name="Ohm R."/>
            <person name="Martin F."/>
            <person name="Silar P."/>
            <person name="Natvig D."/>
            <person name="Lalanne C."/>
            <person name="Gautier V."/>
            <person name="Ament-Velasquez S.L."/>
            <person name="Kruys A."/>
            <person name="Hutchinson M.I."/>
            <person name="Powell A.J."/>
            <person name="Barry K."/>
            <person name="Miller A.N."/>
            <person name="Grigoriev I.V."/>
            <person name="Debuchy R."/>
            <person name="Gladieux P."/>
            <person name="Thoren M.H."/>
            <person name="Johannesson H."/>
        </authorList>
    </citation>
    <scope>NUCLEOTIDE SEQUENCE</scope>
    <source>
        <strain evidence="8">PSN243</strain>
    </source>
</reference>
<feature type="transmembrane region" description="Helical" evidence="6">
    <location>
        <begin position="214"/>
        <end position="236"/>
    </location>
</feature>
<evidence type="ECO:0000256" key="4">
    <source>
        <dbReference type="ARBA" id="ARBA00023136"/>
    </source>
</evidence>
<evidence type="ECO:0000256" key="6">
    <source>
        <dbReference type="SAM" id="Phobius"/>
    </source>
</evidence>
<feature type="domain" description="Major facilitator superfamily (MFS) profile" evidence="7">
    <location>
        <begin position="66"/>
        <end position="565"/>
    </location>
</feature>
<dbReference type="Gene3D" id="1.20.1250.20">
    <property type="entry name" value="MFS general substrate transporter like domains"/>
    <property type="match status" value="1"/>
</dbReference>
<gene>
    <name evidence="8" type="ORF">QBC34DRAFT_294210</name>
</gene>
<comment type="caution">
    <text evidence="8">The sequence shown here is derived from an EMBL/GenBank/DDBJ whole genome shotgun (WGS) entry which is preliminary data.</text>
</comment>
<feature type="compositionally biased region" description="Polar residues" evidence="5">
    <location>
        <begin position="15"/>
        <end position="24"/>
    </location>
</feature>
<feature type="transmembrane region" description="Helical" evidence="6">
    <location>
        <begin position="63"/>
        <end position="81"/>
    </location>
</feature>
<feature type="transmembrane region" description="Helical" evidence="6">
    <location>
        <begin position="101"/>
        <end position="119"/>
    </location>
</feature>
<comment type="subcellular location">
    <subcellularLocation>
        <location evidence="1">Membrane</location>
        <topology evidence="1">Multi-pass membrane protein</topology>
    </subcellularLocation>
</comment>
<dbReference type="PROSITE" id="PS50850">
    <property type="entry name" value="MFS"/>
    <property type="match status" value="1"/>
</dbReference>
<feature type="transmembrane region" description="Helical" evidence="6">
    <location>
        <begin position="462"/>
        <end position="482"/>
    </location>
</feature>
<dbReference type="EMBL" id="MU865925">
    <property type="protein sequence ID" value="KAK4452163.1"/>
    <property type="molecule type" value="Genomic_DNA"/>
</dbReference>
<organism evidence="8 9">
    <name type="scientific">Podospora aff. communis PSN243</name>
    <dbReference type="NCBI Taxonomy" id="3040156"/>
    <lineage>
        <taxon>Eukaryota</taxon>
        <taxon>Fungi</taxon>
        <taxon>Dikarya</taxon>
        <taxon>Ascomycota</taxon>
        <taxon>Pezizomycotina</taxon>
        <taxon>Sordariomycetes</taxon>
        <taxon>Sordariomycetidae</taxon>
        <taxon>Sordariales</taxon>
        <taxon>Podosporaceae</taxon>
        <taxon>Podospora</taxon>
    </lineage>
</organism>
<keyword evidence="4 6" id="KW-0472">Membrane</keyword>